<name>A0ABR2AZI1_9ROSI</name>
<evidence type="ECO:0000313" key="2">
    <source>
        <dbReference type="Proteomes" id="UP001472677"/>
    </source>
</evidence>
<gene>
    <name evidence="1" type="ORF">V6N12_076233</name>
</gene>
<accession>A0ABR2AZI1</accession>
<proteinExistence type="predicted"/>
<protein>
    <submittedName>
        <fullName evidence="1">Uncharacterized protein</fullName>
    </submittedName>
</protein>
<dbReference type="EMBL" id="JBBPBM010000229">
    <property type="protein sequence ID" value="KAK8499757.1"/>
    <property type="molecule type" value="Genomic_DNA"/>
</dbReference>
<reference evidence="1 2" key="1">
    <citation type="journal article" date="2024" name="G3 (Bethesda)">
        <title>Genome assembly of Hibiscus sabdariffa L. provides insights into metabolisms of medicinal natural products.</title>
        <authorList>
            <person name="Kim T."/>
        </authorList>
    </citation>
    <scope>NUCLEOTIDE SEQUENCE [LARGE SCALE GENOMIC DNA]</scope>
    <source>
        <strain evidence="1">TK-2024</strain>
        <tissue evidence="1">Old leaves</tissue>
    </source>
</reference>
<organism evidence="1 2">
    <name type="scientific">Hibiscus sabdariffa</name>
    <name type="common">roselle</name>
    <dbReference type="NCBI Taxonomy" id="183260"/>
    <lineage>
        <taxon>Eukaryota</taxon>
        <taxon>Viridiplantae</taxon>
        <taxon>Streptophyta</taxon>
        <taxon>Embryophyta</taxon>
        <taxon>Tracheophyta</taxon>
        <taxon>Spermatophyta</taxon>
        <taxon>Magnoliopsida</taxon>
        <taxon>eudicotyledons</taxon>
        <taxon>Gunneridae</taxon>
        <taxon>Pentapetalae</taxon>
        <taxon>rosids</taxon>
        <taxon>malvids</taxon>
        <taxon>Malvales</taxon>
        <taxon>Malvaceae</taxon>
        <taxon>Malvoideae</taxon>
        <taxon>Hibiscus</taxon>
    </lineage>
</organism>
<dbReference type="Proteomes" id="UP001472677">
    <property type="component" value="Unassembled WGS sequence"/>
</dbReference>
<evidence type="ECO:0000313" key="1">
    <source>
        <dbReference type="EMBL" id="KAK8499757.1"/>
    </source>
</evidence>
<keyword evidence="2" id="KW-1185">Reference proteome</keyword>
<comment type="caution">
    <text evidence="1">The sequence shown here is derived from an EMBL/GenBank/DDBJ whole genome shotgun (WGS) entry which is preliminary data.</text>
</comment>
<sequence length="67" mass="7793">MTSSSHTVVVQRENGDRSMDRHVARSIDEIRLAAARRVHCSGERGSLAWKLKRCEWEPLGWRVWQTC</sequence>